<dbReference type="GO" id="GO:0005576">
    <property type="term" value="C:extracellular region"/>
    <property type="evidence" value="ECO:0007669"/>
    <property type="project" value="UniProtKB-SubCell"/>
</dbReference>
<reference evidence="5 6" key="1">
    <citation type="submission" date="2018-10" db="EMBL/GenBank/DDBJ databases">
        <title>Isolation, diversity and antifungal activity of actinobacteria from wheat.</title>
        <authorList>
            <person name="Han C."/>
        </authorList>
    </citation>
    <scope>NUCLEOTIDE SEQUENCE [LARGE SCALE GENOMIC DNA]</scope>
    <source>
        <strain evidence="5 6">NEAU-YY56</strain>
    </source>
</reference>
<dbReference type="InterPro" id="IPR022385">
    <property type="entry name" value="Rhs_assc_core"/>
</dbReference>
<dbReference type="RefSeq" id="WP_122147451.1">
    <property type="nucleotide sequence ID" value="NZ_RFFI01000001.1"/>
</dbReference>
<evidence type="ECO:0000313" key="5">
    <source>
        <dbReference type="EMBL" id="RMI14436.1"/>
    </source>
</evidence>
<dbReference type="GO" id="GO:0005737">
    <property type="term" value="C:cytoplasm"/>
    <property type="evidence" value="ECO:0007669"/>
    <property type="project" value="InterPro"/>
</dbReference>
<evidence type="ECO:0000256" key="1">
    <source>
        <dbReference type="ARBA" id="ARBA00004613"/>
    </source>
</evidence>
<dbReference type="NCBIfam" id="TIGR01643">
    <property type="entry name" value="YD_repeat_2x"/>
    <property type="match status" value="1"/>
</dbReference>
<dbReference type="Gene3D" id="2.180.10.10">
    <property type="entry name" value="RHS repeat-associated core"/>
    <property type="match status" value="2"/>
</dbReference>
<dbReference type="PANTHER" id="PTHR32305:SF17">
    <property type="entry name" value="TRNA NUCLEASE WAPA"/>
    <property type="match status" value="1"/>
</dbReference>
<keyword evidence="2" id="KW-0964">Secreted</keyword>
<accession>A0A3M2JPY7</accession>
<dbReference type="InterPro" id="IPR031325">
    <property type="entry name" value="RHS_repeat"/>
</dbReference>
<dbReference type="Proteomes" id="UP000269289">
    <property type="component" value="Unassembled WGS sequence"/>
</dbReference>
<dbReference type="InterPro" id="IPR006530">
    <property type="entry name" value="YD"/>
</dbReference>
<sequence>MNGWGRGRRTVAGSVVATLVGTLVLVAPGVAQAAGDSLMSPAERRAHGEEVAPDLETTDPLPSRDLGVVVEPLPEMPMADAGAAEWPEGTGTTLTGDAPQVEGDVVDLAWADGAPTVDGGAAARTASGPVTAVPEVSVEVLDRDAAQAVGVEGVLLDVVAEESVDGTPVDVSVDYSGFADAFGGDWSSRLQLVELPGCALTDPDEDRCRTQTPLASTNDAEQGTVSATVAASGARVMALAAGTSGSTGNWSATPLSPSASWQVSGQTGDFSWSYPMRVPPVSGGPQPELALSYSSGSLDGRVASTNNQTSWIGDGWNLDSGYVERKYQSCSEDMGGAATNAGHRTGDLCWFSDNATLVFGGSTTELVKDATTGAWRPASDDGSRVERLTGGWNDDNDGEYWRVTTTDGTQYYFGRGKRSAADPLPLNSAWSVPVFGNHPGDPCAAGTFAASACTQTWRWNLDYVVDPSGNTLTYVYEKETNSYGRNLNQGVSSYVRGGYLSRIEYGQRAGSESASPAPARVDFTVAERCLPSGGITCDPGQLTDANAKSWPDVPADLICSSSSSCPEQTSPAFFTRKRLVTIKTQVLVGSAYQDVDAWDLRHTFPDTGDRTNSALWLDGITHRGLVGSTITLPEVTFRGQQMANRVDVTGDAGPPMNRYRVTAIGSESGGTVSINYSAPDCAAGNVPGAPDSNTRRCFPVTWQPEGTGPEIQEYFHKYVVDTVVENPNDAVSMAVETAYRYVGDPAWHYDDSPFLPPAHRTWSEFRGYATVDVITGSPLEQRSHERTRYFRGMDGDRLAGGGTRSVAVDGIADSERLNGFVREEITYDGLDGPELSGTVTTPWLSGATAVSADGTRATFLQPGTVESRTTAPALPGGKRTTRTVTSYDSTYGMVTQVDDQGDVTTAADDRCTRVQYARNTGAHVVSTVHRTETVSVACGTTPVRPRDVVSDERTAYDGGGYGAAPTRGLPSATQVLASYAGTTPTYATTSTTTYDALGRPTVATDAMGRASTTAYTGTAGLVTGTTVTAPDPDGAGPLTAGVTKVELHPAWGSTLKVTDPNGKVTSSTVDALGRTTAVWHPGRAQGSKSAHVTYGYTISKTAPNTVTTNTLTAAETYLTSVELYDGMLRPRQTQSPSAAQDTPGRIVTESYYDSRGLAWKTHGSWFTNGAPSTTLVVSTTAVPSRTRYLFDGAGRTTAEITDVGEEEVWRSTTTYGGDRVSVDPPQGGTPQTTITDARGQVTELRQYLGAGPSGEFTAVTYGYDKAGNMTSVKDAAGNAWTYAYDLRGRRTSEKDPDKGSTTTTYDDAGLVRSSTDARGTTLFTVRDQLGRQTELREGSATGTLRASWVYDTLQKGQVTSSTRYVGTAAYVTAVTGYDDASRPLGASVTLPSAEGALAGTYTTSYTYTADGQIQSMKLPAGGGLGAETVTTRYDSLSRPEWMAGGSGWGVYVADTIYDVYGETLRQDLGNTSAFFVNYLYEEGTRRLQKTWVEREGVAGLDMDLTYTYDQAGNPTSVVDRPTGKAVDAQCFAYDGLRQLTSAWTPGNADCSAPRTVAALGGPAPYWTDYALDSAGNRTKETVHTAAGDTTRTYAYPAAGATRPHAVTTVQQAGAQGAATSTYGYDAAGNTTTRTVAGSPGQTLTWDAEGRLDTVKQGTTTVMSALYTADGERLIRRQGGVTTVYLPGGQELQLTTATKVVKPVRYYSFNGQNVAMRTALSGSSVSSLVADPHQTATMAIANTTKAITQRRTDPFGNARGTATGTWPGDRGFLNKVQDSTGLTQVGARYYDAKIGRFVSVDPVFDTSAPQQWGAYSYADNNPVAYWDPSGLWSIKSAWNSTKRWVNKHKAEIVGGVVGVVVTSACLTFTAGVGSVGCAAIGGAAGGAASNLYRTKVQRTSPFSWRGLVTETLVGGALGAVAGPLASRLKPVVSAAASKVVPGLAARSGATQVTAGQLSRGSLSSGARVASRPGGSGGYMGDSFTASGATVRYSKTATAIGDDVQGTLTNFERSRGAAGRHDVIVHGTRDGRPLVNGEVTGVGQIAEAITHNPNYVQGCAIRLVMCHGGRETASELSQLLGVDVLATTRQARLDAVTGHLMQGRF</sequence>
<comment type="caution">
    <text evidence="5">The sequence shown here is derived from an EMBL/GenBank/DDBJ whole genome shotgun (WGS) entry which is preliminary data.</text>
</comment>
<keyword evidence="6" id="KW-1185">Reference proteome</keyword>
<name>A0A3M2JPY7_9CELL</name>
<dbReference type="InterPro" id="IPR003284">
    <property type="entry name" value="Sal_SpvB"/>
</dbReference>
<dbReference type="Pfam" id="PF05593">
    <property type="entry name" value="RHS_repeat"/>
    <property type="match status" value="1"/>
</dbReference>
<organism evidence="5 6">
    <name type="scientific">Cellulomonas triticagri</name>
    <dbReference type="NCBI Taxonomy" id="2483352"/>
    <lineage>
        <taxon>Bacteria</taxon>
        <taxon>Bacillati</taxon>
        <taxon>Actinomycetota</taxon>
        <taxon>Actinomycetes</taxon>
        <taxon>Micrococcales</taxon>
        <taxon>Cellulomonadaceae</taxon>
        <taxon>Cellulomonas</taxon>
    </lineage>
</organism>
<dbReference type="Pfam" id="PF03534">
    <property type="entry name" value="SpvB"/>
    <property type="match status" value="1"/>
</dbReference>
<evidence type="ECO:0000256" key="4">
    <source>
        <dbReference type="SAM" id="MobiDB-lite"/>
    </source>
</evidence>
<evidence type="ECO:0000256" key="2">
    <source>
        <dbReference type="ARBA" id="ARBA00022525"/>
    </source>
</evidence>
<feature type="region of interest" description="Disordered" evidence="4">
    <location>
        <begin position="38"/>
        <end position="65"/>
    </location>
</feature>
<gene>
    <name evidence="5" type="ORF">EBM89_00220</name>
</gene>
<dbReference type="PANTHER" id="PTHR32305">
    <property type="match status" value="1"/>
</dbReference>
<dbReference type="NCBIfam" id="TIGR03696">
    <property type="entry name" value="Rhs_assc_core"/>
    <property type="match status" value="1"/>
</dbReference>
<comment type="subcellular location">
    <subcellularLocation>
        <location evidence="1">Secreted</location>
    </subcellularLocation>
</comment>
<dbReference type="EMBL" id="RFFI01000001">
    <property type="protein sequence ID" value="RMI14436.1"/>
    <property type="molecule type" value="Genomic_DNA"/>
</dbReference>
<keyword evidence="3" id="KW-0843">Virulence</keyword>
<evidence type="ECO:0000313" key="6">
    <source>
        <dbReference type="Proteomes" id="UP000269289"/>
    </source>
</evidence>
<proteinExistence type="predicted"/>
<dbReference type="OrthoDB" id="5150353at2"/>
<dbReference type="InterPro" id="IPR050708">
    <property type="entry name" value="T6SS_VgrG/RHS"/>
</dbReference>
<evidence type="ECO:0000256" key="3">
    <source>
        <dbReference type="ARBA" id="ARBA00023026"/>
    </source>
</evidence>
<protein>
    <submittedName>
        <fullName evidence="5">Uncharacterized protein</fullName>
    </submittedName>
</protein>